<evidence type="ECO:0000256" key="1">
    <source>
        <dbReference type="ARBA" id="ARBA00006382"/>
    </source>
</evidence>
<dbReference type="CDD" id="cd01075">
    <property type="entry name" value="NAD_bind_Leu_Phe_Val_DH"/>
    <property type="match status" value="1"/>
</dbReference>
<evidence type="ECO:0000313" key="8">
    <source>
        <dbReference type="EMBL" id="QDY71230.1"/>
    </source>
</evidence>
<dbReference type="RefSeq" id="WP_146366646.1">
    <property type="nucleotide sequence ID" value="NZ_CP042264.1"/>
</dbReference>
<proteinExistence type="inferred from homology"/>
<keyword evidence="5" id="KW-0547">Nucleotide-binding</keyword>
<feature type="binding site" evidence="5">
    <location>
        <begin position="180"/>
        <end position="185"/>
    </location>
    <ligand>
        <name>NAD(+)</name>
        <dbReference type="ChEBI" id="CHEBI:57540"/>
    </ligand>
</feature>
<evidence type="ECO:0000259" key="7">
    <source>
        <dbReference type="SMART" id="SM00839"/>
    </source>
</evidence>
<dbReference type="InterPro" id="IPR006095">
    <property type="entry name" value="Glu/Leu/Phe/Val/Trp_DH"/>
</dbReference>
<comment type="similarity">
    <text evidence="1 6">Belongs to the Glu/Leu/Phe/Val dehydrogenases family.</text>
</comment>
<evidence type="ECO:0000256" key="4">
    <source>
        <dbReference type="PIRSR" id="PIRSR000188-1"/>
    </source>
</evidence>
<dbReference type="SMART" id="SM00839">
    <property type="entry name" value="ELFV_dehydrog"/>
    <property type="match status" value="1"/>
</dbReference>
<dbReference type="InterPro" id="IPR016211">
    <property type="entry name" value="Glu/Phe/Leu/Val/Trp_DH_bac/arc"/>
</dbReference>
<dbReference type="Gene3D" id="3.40.50.720">
    <property type="entry name" value="NAD(P)-binding Rossmann-like Domain"/>
    <property type="match status" value="1"/>
</dbReference>
<evidence type="ECO:0000256" key="3">
    <source>
        <dbReference type="ARBA" id="ARBA00023027"/>
    </source>
</evidence>
<evidence type="ECO:0000256" key="2">
    <source>
        <dbReference type="ARBA" id="ARBA00023002"/>
    </source>
</evidence>
<feature type="domain" description="Glutamate/phenylalanine/leucine/valine/L-tryptophan dehydrogenase C-terminal" evidence="7">
    <location>
        <begin position="144"/>
        <end position="352"/>
    </location>
</feature>
<organism evidence="8 9">
    <name type="scientific">Qingshengfaniella alkalisoli</name>
    <dbReference type="NCBI Taxonomy" id="2599296"/>
    <lineage>
        <taxon>Bacteria</taxon>
        <taxon>Pseudomonadati</taxon>
        <taxon>Pseudomonadota</taxon>
        <taxon>Alphaproteobacteria</taxon>
        <taxon>Rhodobacterales</taxon>
        <taxon>Paracoccaceae</taxon>
        <taxon>Qingshengfaniella</taxon>
    </lineage>
</organism>
<dbReference type="GO" id="GO:0000166">
    <property type="term" value="F:nucleotide binding"/>
    <property type="evidence" value="ECO:0007669"/>
    <property type="project" value="UniProtKB-KW"/>
</dbReference>
<dbReference type="InterPro" id="IPR046346">
    <property type="entry name" value="Aminoacid_DH-like_N_sf"/>
</dbReference>
<accession>A0A5B8JAN2</accession>
<dbReference type="GO" id="GO:0016639">
    <property type="term" value="F:oxidoreductase activity, acting on the CH-NH2 group of donors, NAD or NADP as acceptor"/>
    <property type="evidence" value="ECO:0007669"/>
    <property type="project" value="InterPro"/>
</dbReference>
<sequence length="353" mass="37387">MLIERLDVNPEFEGVYRGSDAKTGLLAFVAIHSTALGPAVGGCRMKAYLGERAARQDAMRLARAMTYKNAAAGLPLGGGKAVICVDEASAGTPELMRAFGRFVEALNGRYITAEDVGTSPEDMREVASQTTYVAGLQDGPFASGDPSPVTAMGVFECMSVALSARFGAPDFKGKTIAVQGLGHVGMALVRMLHREGAHLIVADVNRGATRLAAAELDARVVPPEEIHKASADVFAPCALGGTVNDQTVHQIAAPVICGAANNQLAVPDMASVLMERGVLYCPDYIVNAGGIVNVAKEILRENSDDWCNARLRAISRRLAEILAIADREHRTPTEVANDMVAEILSSRTQRKTA</sequence>
<keyword evidence="9" id="KW-1185">Reference proteome</keyword>
<reference evidence="8 9" key="1">
    <citation type="submission" date="2019-07" db="EMBL/GenBank/DDBJ databases">
        <title>Litoreibacter alkalisoli sp. nov., isolated from saline-alkaline soil.</title>
        <authorList>
            <person name="Wang S."/>
            <person name="Xu L."/>
            <person name="Xing Y.-T."/>
            <person name="Sun J.-Q."/>
        </authorList>
    </citation>
    <scope>NUCLEOTIDE SEQUENCE [LARGE SCALE GENOMIC DNA]</scope>
    <source>
        <strain evidence="8 9">LN3S51</strain>
        <plasmid evidence="8 9">unnamed3</plasmid>
    </source>
</reference>
<dbReference type="Gene3D" id="3.40.50.10860">
    <property type="entry name" value="Leucine Dehydrogenase, chain A, domain 1"/>
    <property type="match status" value="1"/>
</dbReference>
<dbReference type="Proteomes" id="UP000318483">
    <property type="component" value="Plasmid unnamed3"/>
</dbReference>
<dbReference type="OrthoDB" id="9803297at2"/>
<dbReference type="SUPFAM" id="SSF53223">
    <property type="entry name" value="Aminoacid dehydrogenase-like, N-terminal domain"/>
    <property type="match status" value="1"/>
</dbReference>
<geneLocation type="plasmid" evidence="8 9">
    <name>unnamed3</name>
</geneLocation>
<dbReference type="PRINTS" id="PR00082">
    <property type="entry name" value="GLFDHDRGNASE"/>
</dbReference>
<feature type="active site" description="Proton donor/acceptor" evidence="4">
    <location>
        <position position="80"/>
    </location>
</feature>
<dbReference type="EMBL" id="CP042264">
    <property type="protein sequence ID" value="QDY71230.1"/>
    <property type="molecule type" value="Genomic_DNA"/>
</dbReference>
<keyword evidence="2 6" id="KW-0560">Oxidoreductase</keyword>
<gene>
    <name evidence="8" type="ORF">FPZ52_16210</name>
</gene>
<evidence type="ECO:0000256" key="5">
    <source>
        <dbReference type="PIRSR" id="PIRSR000188-2"/>
    </source>
</evidence>
<evidence type="ECO:0000313" key="9">
    <source>
        <dbReference type="Proteomes" id="UP000318483"/>
    </source>
</evidence>
<dbReference type="Pfam" id="PF00208">
    <property type="entry name" value="ELFV_dehydrog"/>
    <property type="match status" value="2"/>
</dbReference>
<dbReference type="PIRSF" id="PIRSF000188">
    <property type="entry name" value="Phe_leu_dh"/>
    <property type="match status" value="1"/>
</dbReference>
<dbReference type="PANTHER" id="PTHR42722">
    <property type="entry name" value="LEUCINE DEHYDROGENASE"/>
    <property type="match status" value="1"/>
</dbReference>
<dbReference type="PANTHER" id="PTHR42722:SF1">
    <property type="entry name" value="VALINE DEHYDROGENASE"/>
    <property type="match status" value="1"/>
</dbReference>
<dbReference type="GO" id="GO:0006520">
    <property type="term" value="P:amino acid metabolic process"/>
    <property type="evidence" value="ECO:0007669"/>
    <property type="project" value="InterPro"/>
</dbReference>
<dbReference type="AlphaFoldDB" id="A0A5B8JAN2"/>
<keyword evidence="8" id="KW-0614">Plasmid</keyword>
<dbReference type="InterPro" id="IPR006096">
    <property type="entry name" value="Glu/Leu/Phe/Val/Trp_DH_C"/>
</dbReference>
<dbReference type="KEGG" id="lit:FPZ52_16210"/>
<name>A0A5B8JAN2_9RHOB</name>
<dbReference type="InterPro" id="IPR036291">
    <property type="entry name" value="NAD(P)-bd_dom_sf"/>
</dbReference>
<evidence type="ECO:0000256" key="6">
    <source>
        <dbReference type="RuleBase" id="RU004417"/>
    </source>
</evidence>
<dbReference type="InterPro" id="IPR006097">
    <property type="entry name" value="Glu/Leu/Phe/Val/Trp_DH_dimer"/>
</dbReference>
<dbReference type="Pfam" id="PF02812">
    <property type="entry name" value="ELFV_dehydrog_N"/>
    <property type="match status" value="1"/>
</dbReference>
<dbReference type="SUPFAM" id="SSF51735">
    <property type="entry name" value="NAD(P)-binding Rossmann-fold domains"/>
    <property type="match status" value="1"/>
</dbReference>
<protein>
    <submittedName>
        <fullName evidence="8">Glu/Leu/Phe/Val dehydrogenase</fullName>
    </submittedName>
</protein>
<keyword evidence="3 5" id="KW-0520">NAD</keyword>